<protein>
    <submittedName>
        <fullName evidence="3">Uncharacterized protein</fullName>
    </submittedName>
</protein>
<evidence type="ECO:0000313" key="3">
    <source>
        <dbReference type="EMBL" id="VDD28484.1"/>
    </source>
</evidence>
<feature type="region of interest" description="Disordered" evidence="2">
    <location>
        <begin position="1"/>
        <end position="23"/>
    </location>
</feature>
<organism evidence="3">
    <name type="scientific">Brassica oleracea</name>
    <name type="common">Wild cabbage</name>
    <dbReference type="NCBI Taxonomy" id="3712"/>
    <lineage>
        <taxon>Eukaryota</taxon>
        <taxon>Viridiplantae</taxon>
        <taxon>Streptophyta</taxon>
        <taxon>Embryophyta</taxon>
        <taxon>Tracheophyta</taxon>
        <taxon>Spermatophyta</taxon>
        <taxon>Magnoliopsida</taxon>
        <taxon>eudicotyledons</taxon>
        <taxon>Gunneridae</taxon>
        <taxon>Pentapetalae</taxon>
        <taxon>rosids</taxon>
        <taxon>malvids</taxon>
        <taxon>Brassicales</taxon>
        <taxon>Brassicaceae</taxon>
        <taxon>Brassiceae</taxon>
        <taxon>Brassica</taxon>
    </lineage>
</organism>
<comment type="similarity">
    <text evidence="1">Belongs to the nucleobase:cation symporter-2 (NCS2) (TC 2.A.40) family.</text>
</comment>
<feature type="compositionally biased region" description="Basic and acidic residues" evidence="2">
    <location>
        <begin position="14"/>
        <end position="23"/>
    </location>
</feature>
<sequence>MMSPGPQRERHKPAKEGELQNHKATFEKVKPKRTAYFFFSAFKNRGKIKKTFFQRCLPPSSPARNHKNEVSLKIWSCVCVNPSTYNSCIVLSLICLRGSWSFRTKFILGFSVFLGLSIPQYFNEYTAIKGYGPVHTGARWFNDMVNVPFCSEPFVAGVVAFFLDNTLHKKDSSIRKDRGKHWWDKFRSFKGDTRSEEFYSLPFNLNKYFPCALCFYIVKVLEFVAKKESLQLLHGFTALQVLLGNIREALQVICLCNCPTDELFCPGDKDTEAHELFGSYVSIITCSFKSQLIPFYRSSSRRRVNGEPLHRNIIITEKDDCYSFNKTMLQTLFIRHSIMIIETKADL</sequence>
<name>A0A3P6DZJ7_BRAOL</name>
<proteinExistence type="inferred from homology"/>
<dbReference type="AlphaFoldDB" id="A0A3P6DZJ7"/>
<evidence type="ECO:0000256" key="2">
    <source>
        <dbReference type="SAM" id="MobiDB-lite"/>
    </source>
</evidence>
<evidence type="ECO:0000256" key="1">
    <source>
        <dbReference type="ARBA" id="ARBA00008821"/>
    </source>
</evidence>
<dbReference type="EMBL" id="LR031875">
    <property type="protein sequence ID" value="VDD28484.1"/>
    <property type="molecule type" value="Genomic_DNA"/>
</dbReference>
<accession>A0A3P6DZJ7</accession>
<gene>
    <name evidence="3" type="ORF">BOLC9T53807H</name>
</gene>
<reference evidence="3" key="1">
    <citation type="submission" date="2018-11" db="EMBL/GenBank/DDBJ databases">
        <authorList>
            <consortium name="Genoscope - CEA"/>
            <person name="William W."/>
        </authorList>
    </citation>
    <scope>NUCLEOTIDE SEQUENCE</scope>
</reference>
<dbReference type="PANTHER" id="PTHR11119">
    <property type="entry name" value="XANTHINE-URACIL / VITAMIN C PERMEASE FAMILY MEMBER"/>
    <property type="match status" value="1"/>
</dbReference>